<keyword evidence="3" id="KW-1185">Reference proteome</keyword>
<evidence type="ECO:0000313" key="3">
    <source>
        <dbReference type="Proteomes" id="UP000189818"/>
    </source>
</evidence>
<reference evidence="3" key="1">
    <citation type="submission" date="2017-02" db="EMBL/GenBank/DDBJ databases">
        <authorList>
            <person name="Varghese N."/>
            <person name="Submissions S."/>
        </authorList>
    </citation>
    <scope>NUCLEOTIDE SEQUENCE [LARGE SCALE GENOMIC DNA]</scope>
    <source>
        <strain evidence="3">UM2</strain>
    </source>
</reference>
<name>A0A1T5H2K0_9SPHN</name>
<dbReference type="STRING" id="439228.SAMN06295920_1312"/>
<evidence type="ECO:0000313" key="2">
    <source>
        <dbReference type="EMBL" id="SKC14831.1"/>
    </source>
</evidence>
<sequence length="214" mass="23210">MKPRSLAVAAACALLSTQVWGQANLERFAAPPPTDDEVMLQSADELGEPRHFCADVPGFGVLSAGLTGWEPRWPLEAHTCKLGLPKSHYFFIDQLVSRSAFADRGQIRFTRFDLCAEVHRTGATPDGVVREDSWVVLAPCGDSPRQRFQMAARGEIRSALDPAKCLTIGLEAHEAGNRAPGQPWLQRALTVSSCAPAEAPRQAWRLSAPGPDPS</sequence>
<dbReference type="EMBL" id="FUYM01000031">
    <property type="protein sequence ID" value="SKC14831.1"/>
    <property type="molecule type" value="Genomic_DNA"/>
</dbReference>
<dbReference type="Proteomes" id="UP000189818">
    <property type="component" value="Unassembled WGS sequence"/>
</dbReference>
<dbReference type="PROSITE" id="PS50231">
    <property type="entry name" value="RICIN_B_LECTIN"/>
    <property type="match status" value="1"/>
</dbReference>
<keyword evidence="1" id="KW-0732">Signal</keyword>
<evidence type="ECO:0000256" key="1">
    <source>
        <dbReference type="SAM" id="SignalP"/>
    </source>
</evidence>
<organism evidence="2 3">
    <name type="scientific">Rhizorhabdus histidinilytica</name>
    <dbReference type="NCBI Taxonomy" id="439228"/>
    <lineage>
        <taxon>Bacteria</taxon>
        <taxon>Pseudomonadati</taxon>
        <taxon>Pseudomonadota</taxon>
        <taxon>Alphaproteobacteria</taxon>
        <taxon>Sphingomonadales</taxon>
        <taxon>Sphingomonadaceae</taxon>
        <taxon>Rhizorhabdus</taxon>
    </lineage>
</organism>
<dbReference type="RefSeq" id="WP_079651158.1">
    <property type="nucleotide sequence ID" value="NZ_FUYM01000031.1"/>
</dbReference>
<dbReference type="InterPro" id="IPR035992">
    <property type="entry name" value="Ricin_B-like_lectins"/>
</dbReference>
<feature type="signal peptide" evidence="1">
    <location>
        <begin position="1"/>
        <end position="21"/>
    </location>
</feature>
<proteinExistence type="predicted"/>
<feature type="chain" id="PRO_5011962047" evidence="1">
    <location>
        <begin position="22"/>
        <end position="214"/>
    </location>
</feature>
<accession>A0A1T5H2K0</accession>
<dbReference type="OrthoDB" id="7577450at2"/>
<dbReference type="SUPFAM" id="SSF50370">
    <property type="entry name" value="Ricin B-like lectins"/>
    <property type="match status" value="1"/>
</dbReference>
<dbReference type="AlphaFoldDB" id="A0A1T5H2K0"/>
<dbReference type="Gene3D" id="2.80.10.50">
    <property type="match status" value="1"/>
</dbReference>
<protein>
    <submittedName>
        <fullName evidence="2">Uncharacterized protein</fullName>
    </submittedName>
</protein>
<gene>
    <name evidence="2" type="ORF">SAMN06295920_1312</name>
</gene>